<dbReference type="SUPFAM" id="SSF54427">
    <property type="entry name" value="NTF2-like"/>
    <property type="match status" value="1"/>
</dbReference>
<protein>
    <recommendedName>
        <fullName evidence="3">DUF4440 domain-containing protein</fullName>
    </recommendedName>
</protein>
<keyword evidence="2" id="KW-1185">Reference proteome</keyword>
<name>A0A327W892_9BACT</name>
<evidence type="ECO:0008006" key="3">
    <source>
        <dbReference type="Google" id="ProtNLM"/>
    </source>
</evidence>
<proteinExistence type="predicted"/>
<organism evidence="1 2">
    <name type="scientific">Chitinophaga dinghuensis</name>
    <dbReference type="NCBI Taxonomy" id="1539050"/>
    <lineage>
        <taxon>Bacteria</taxon>
        <taxon>Pseudomonadati</taxon>
        <taxon>Bacteroidota</taxon>
        <taxon>Chitinophagia</taxon>
        <taxon>Chitinophagales</taxon>
        <taxon>Chitinophagaceae</taxon>
        <taxon>Chitinophaga</taxon>
    </lineage>
</organism>
<dbReference type="InterPro" id="IPR032710">
    <property type="entry name" value="NTF2-like_dom_sf"/>
</dbReference>
<gene>
    <name evidence="1" type="ORF">CLV59_104483</name>
</gene>
<evidence type="ECO:0000313" key="1">
    <source>
        <dbReference type="EMBL" id="RAJ82258.1"/>
    </source>
</evidence>
<accession>A0A327W892</accession>
<sequence length="146" mass="16395">MELCLFFYYLEHMKSDNTEIDQLVTSFFGVFTNVNGQTPNIELIFQLCIPEAVIIKKSGLMEEVYNLQTFTAPRKQLLTDGTLTGFEEKEISGVTQVLGNIAQRITKYVKHGMLNGVGFSGSGNKLFQFIKTAAGWKIAAVVWEDE</sequence>
<dbReference type="Proteomes" id="UP000249819">
    <property type="component" value="Unassembled WGS sequence"/>
</dbReference>
<reference evidence="1 2" key="1">
    <citation type="submission" date="2018-06" db="EMBL/GenBank/DDBJ databases">
        <title>Genomic Encyclopedia of Archaeal and Bacterial Type Strains, Phase II (KMG-II): from individual species to whole genera.</title>
        <authorList>
            <person name="Goeker M."/>
        </authorList>
    </citation>
    <scope>NUCLEOTIDE SEQUENCE [LARGE SCALE GENOMIC DNA]</scope>
    <source>
        <strain evidence="1 2">DSM 29821</strain>
    </source>
</reference>
<dbReference type="EMBL" id="QLMA01000004">
    <property type="protein sequence ID" value="RAJ82258.1"/>
    <property type="molecule type" value="Genomic_DNA"/>
</dbReference>
<comment type="caution">
    <text evidence="1">The sequence shown here is derived from an EMBL/GenBank/DDBJ whole genome shotgun (WGS) entry which is preliminary data.</text>
</comment>
<evidence type="ECO:0000313" key="2">
    <source>
        <dbReference type="Proteomes" id="UP000249819"/>
    </source>
</evidence>
<dbReference type="AlphaFoldDB" id="A0A327W892"/>